<evidence type="ECO:0000259" key="1">
    <source>
        <dbReference type="Pfam" id="PF01425"/>
    </source>
</evidence>
<reference evidence="2 3" key="1">
    <citation type="submission" date="2024-06" db="EMBL/GenBank/DDBJ databases">
        <title>The Natural Products Discovery Center: Release of the First 8490 Sequenced Strains for Exploring Actinobacteria Biosynthetic Diversity.</title>
        <authorList>
            <person name="Kalkreuter E."/>
            <person name="Kautsar S.A."/>
            <person name="Yang D."/>
            <person name="Bader C.D."/>
            <person name="Teijaro C.N."/>
            <person name="Fluegel L."/>
            <person name="Davis C.M."/>
            <person name="Simpson J.R."/>
            <person name="Lauterbach L."/>
            <person name="Steele A.D."/>
            <person name="Gui C."/>
            <person name="Meng S."/>
            <person name="Li G."/>
            <person name="Viehrig K."/>
            <person name="Ye F."/>
            <person name="Su P."/>
            <person name="Kiefer A.F."/>
            <person name="Nichols A."/>
            <person name="Cepeda A.J."/>
            <person name="Yan W."/>
            <person name="Fan B."/>
            <person name="Jiang Y."/>
            <person name="Adhikari A."/>
            <person name="Zheng C.-J."/>
            <person name="Schuster L."/>
            <person name="Cowan T.M."/>
            <person name="Smanski M.J."/>
            <person name="Chevrette M.G."/>
            <person name="De Carvalho L.P.S."/>
            <person name="Shen B."/>
        </authorList>
    </citation>
    <scope>NUCLEOTIDE SEQUENCE [LARGE SCALE GENOMIC DNA]</scope>
    <source>
        <strain evidence="2 3">NPDC046851</strain>
    </source>
</reference>
<dbReference type="RefSeq" id="WP_359702547.1">
    <property type="nucleotide sequence ID" value="NZ_JBEYXT010000357.1"/>
</dbReference>
<dbReference type="EMBL" id="JBEYXT010000357">
    <property type="protein sequence ID" value="MEU6806716.1"/>
    <property type="molecule type" value="Genomic_DNA"/>
</dbReference>
<organism evidence="2 3">
    <name type="scientific">Streptomyces neyagawaensis</name>
    <dbReference type="NCBI Taxonomy" id="42238"/>
    <lineage>
        <taxon>Bacteria</taxon>
        <taxon>Bacillati</taxon>
        <taxon>Actinomycetota</taxon>
        <taxon>Actinomycetes</taxon>
        <taxon>Kitasatosporales</taxon>
        <taxon>Streptomycetaceae</taxon>
        <taxon>Streptomyces</taxon>
    </lineage>
</organism>
<proteinExistence type="predicted"/>
<dbReference type="SUPFAM" id="SSF75304">
    <property type="entry name" value="Amidase signature (AS) enzymes"/>
    <property type="match status" value="1"/>
</dbReference>
<dbReference type="InterPro" id="IPR023631">
    <property type="entry name" value="Amidase_dom"/>
</dbReference>
<feature type="domain" description="Amidase" evidence="1">
    <location>
        <begin position="18"/>
        <end position="67"/>
    </location>
</feature>
<protein>
    <submittedName>
        <fullName evidence="2">Amidase family protein</fullName>
    </submittedName>
</protein>
<evidence type="ECO:0000313" key="2">
    <source>
        <dbReference type="EMBL" id="MEU6806716.1"/>
    </source>
</evidence>
<dbReference type="InterPro" id="IPR036928">
    <property type="entry name" value="AS_sf"/>
</dbReference>
<dbReference type="Gene3D" id="3.90.1300.10">
    <property type="entry name" value="Amidase signature (AS) domain"/>
    <property type="match status" value="1"/>
</dbReference>
<evidence type="ECO:0000313" key="3">
    <source>
        <dbReference type="Proteomes" id="UP001551189"/>
    </source>
</evidence>
<keyword evidence="3" id="KW-1185">Reference proteome</keyword>
<accession>A0ABV3BD42</accession>
<dbReference type="Pfam" id="PF01425">
    <property type="entry name" value="Amidase"/>
    <property type="match status" value="1"/>
</dbReference>
<feature type="non-terminal residue" evidence="2">
    <location>
        <position position="67"/>
    </location>
</feature>
<dbReference type="Proteomes" id="UP001551189">
    <property type="component" value="Unassembled WGS sequence"/>
</dbReference>
<comment type="caution">
    <text evidence="2">The sequence shown here is derived from an EMBL/GenBank/DDBJ whole genome shotgun (WGS) entry which is preliminary data.</text>
</comment>
<sequence>MQTALSRLAAGTLTSVSLTEALLTRAERAGDLGAFVTLDADRALAEAAAADRGPVRGPLHGLPIAVK</sequence>
<gene>
    <name evidence="2" type="ORF">ABZ931_37955</name>
</gene>
<name>A0ABV3BD42_9ACTN</name>